<dbReference type="Proteomes" id="UP000320055">
    <property type="component" value="Unassembled WGS sequence"/>
</dbReference>
<evidence type="ECO:0000256" key="2">
    <source>
        <dbReference type="ARBA" id="ARBA00022448"/>
    </source>
</evidence>
<feature type="transmembrane region" description="Helical" evidence="7">
    <location>
        <begin position="104"/>
        <end position="124"/>
    </location>
</feature>
<evidence type="ECO:0000256" key="4">
    <source>
        <dbReference type="ARBA" id="ARBA00022692"/>
    </source>
</evidence>
<dbReference type="InterPro" id="IPR035906">
    <property type="entry name" value="MetI-like_sf"/>
</dbReference>
<dbReference type="SUPFAM" id="SSF161098">
    <property type="entry name" value="MetI-like"/>
    <property type="match status" value="1"/>
</dbReference>
<feature type="transmembrane region" description="Helical" evidence="7">
    <location>
        <begin position="21"/>
        <end position="39"/>
    </location>
</feature>
<gene>
    <name evidence="9" type="ORF">H1P_770005</name>
</gene>
<dbReference type="PANTHER" id="PTHR30151:SF0">
    <property type="entry name" value="ABC TRANSPORTER PERMEASE PROTEIN MJ0413-RELATED"/>
    <property type="match status" value="1"/>
</dbReference>
<evidence type="ECO:0000256" key="7">
    <source>
        <dbReference type="RuleBase" id="RU363032"/>
    </source>
</evidence>
<feature type="transmembrane region" description="Helical" evidence="7">
    <location>
        <begin position="172"/>
        <end position="197"/>
    </location>
</feature>
<protein>
    <submittedName>
        <fullName evidence="9">NitT/TauT family transport system permease protein</fullName>
    </submittedName>
</protein>
<proteinExistence type="inferred from homology"/>
<comment type="similarity">
    <text evidence="7">Belongs to the binding-protein-dependent transport system permease family.</text>
</comment>
<dbReference type="GO" id="GO:0005886">
    <property type="term" value="C:plasma membrane"/>
    <property type="evidence" value="ECO:0007669"/>
    <property type="project" value="UniProtKB-SubCell"/>
</dbReference>
<dbReference type="EMBL" id="CAACVJ010000684">
    <property type="protein sequence ID" value="VEP18368.1"/>
    <property type="molecule type" value="Genomic_DNA"/>
</dbReference>
<reference evidence="9 10" key="1">
    <citation type="submission" date="2019-01" db="EMBL/GenBank/DDBJ databases">
        <authorList>
            <person name="Brito A."/>
        </authorList>
    </citation>
    <scope>NUCLEOTIDE SEQUENCE [LARGE SCALE GENOMIC DNA]</scope>
    <source>
        <strain evidence="9">1</strain>
    </source>
</reference>
<evidence type="ECO:0000256" key="1">
    <source>
        <dbReference type="ARBA" id="ARBA00004651"/>
    </source>
</evidence>
<keyword evidence="2 7" id="KW-0813">Transport</keyword>
<sequence length="262" mass="28782">MNLTLWSKKPLYHLKPILPELVGLAIFLILWQLGAMQYGSIVLPSPRETGIAIGRLATTGQLGDALLTTSFHLLAAFTIAVLLGIFLGIIAGIKLWFKKAISPIISALQGIPPIAWIVLALLWFGTGNAVPIFTITVATLPIMFIGAVEAIQTFPTPLLEMASLFRTPQNVLLTDLYFPHLLSYIFPSLVAGLGLAWRVAVMAELLSSETGIGAELNLARINLDTDEVMAWIAIVVVSIWIGEYLILRPLRYLLEPWRRTET</sequence>
<organism evidence="9 10">
    <name type="scientific">Hyella patelloides LEGE 07179</name>
    <dbReference type="NCBI Taxonomy" id="945734"/>
    <lineage>
        <taxon>Bacteria</taxon>
        <taxon>Bacillati</taxon>
        <taxon>Cyanobacteriota</taxon>
        <taxon>Cyanophyceae</taxon>
        <taxon>Pleurocapsales</taxon>
        <taxon>Hyellaceae</taxon>
        <taxon>Hyella</taxon>
    </lineage>
</organism>
<dbReference type="Pfam" id="PF00528">
    <property type="entry name" value="BPD_transp_1"/>
    <property type="match status" value="1"/>
</dbReference>
<keyword evidence="5 7" id="KW-1133">Transmembrane helix</keyword>
<accession>A0A563W3W1</accession>
<feature type="transmembrane region" description="Helical" evidence="7">
    <location>
        <begin position="71"/>
        <end position="97"/>
    </location>
</feature>
<dbReference type="GO" id="GO:0055085">
    <property type="term" value="P:transmembrane transport"/>
    <property type="evidence" value="ECO:0007669"/>
    <property type="project" value="InterPro"/>
</dbReference>
<keyword evidence="4 7" id="KW-0812">Transmembrane</keyword>
<name>A0A563W3W1_9CYAN</name>
<feature type="transmembrane region" description="Helical" evidence="7">
    <location>
        <begin position="130"/>
        <end position="151"/>
    </location>
</feature>
<dbReference type="AlphaFoldDB" id="A0A563W3W1"/>
<dbReference type="PROSITE" id="PS50928">
    <property type="entry name" value="ABC_TM1"/>
    <property type="match status" value="1"/>
</dbReference>
<evidence type="ECO:0000256" key="3">
    <source>
        <dbReference type="ARBA" id="ARBA00022475"/>
    </source>
</evidence>
<evidence type="ECO:0000259" key="8">
    <source>
        <dbReference type="PROSITE" id="PS50928"/>
    </source>
</evidence>
<dbReference type="OrthoDB" id="9796361at2"/>
<dbReference type="InterPro" id="IPR000515">
    <property type="entry name" value="MetI-like"/>
</dbReference>
<keyword evidence="10" id="KW-1185">Reference proteome</keyword>
<dbReference type="CDD" id="cd06261">
    <property type="entry name" value="TM_PBP2"/>
    <property type="match status" value="1"/>
</dbReference>
<evidence type="ECO:0000313" key="10">
    <source>
        <dbReference type="Proteomes" id="UP000320055"/>
    </source>
</evidence>
<evidence type="ECO:0000313" key="9">
    <source>
        <dbReference type="EMBL" id="VEP18368.1"/>
    </source>
</evidence>
<feature type="domain" description="ABC transmembrane type-1" evidence="8">
    <location>
        <begin position="66"/>
        <end position="247"/>
    </location>
</feature>
<keyword evidence="3" id="KW-1003">Cell membrane</keyword>
<keyword evidence="6 7" id="KW-0472">Membrane</keyword>
<dbReference type="PANTHER" id="PTHR30151">
    <property type="entry name" value="ALKANE SULFONATE ABC TRANSPORTER-RELATED, MEMBRANE SUBUNIT"/>
    <property type="match status" value="1"/>
</dbReference>
<evidence type="ECO:0000256" key="6">
    <source>
        <dbReference type="ARBA" id="ARBA00023136"/>
    </source>
</evidence>
<comment type="subcellular location">
    <subcellularLocation>
        <location evidence="1 7">Cell membrane</location>
        <topology evidence="1 7">Multi-pass membrane protein</topology>
    </subcellularLocation>
</comment>
<evidence type="ECO:0000256" key="5">
    <source>
        <dbReference type="ARBA" id="ARBA00022989"/>
    </source>
</evidence>
<dbReference type="Gene3D" id="1.10.3720.10">
    <property type="entry name" value="MetI-like"/>
    <property type="match status" value="1"/>
</dbReference>
<dbReference type="RefSeq" id="WP_144867667.1">
    <property type="nucleotide sequence ID" value="NZ_LR213835.1"/>
</dbReference>
<feature type="transmembrane region" description="Helical" evidence="7">
    <location>
        <begin position="228"/>
        <end position="247"/>
    </location>
</feature>